<organism evidence="1 2">
    <name type="scientific">Hygrophoropsis aurantiaca</name>
    <dbReference type="NCBI Taxonomy" id="72124"/>
    <lineage>
        <taxon>Eukaryota</taxon>
        <taxon>Fungi</taxon>
        <taxon>Dikarya</taxon>
        <taxon>Basidiomycota</taxon>
        <taxon>Agaricomycotina</taxon>
        <taxon>Agaricomycetes</taxon>
        <taxon>Agaricomycetidae</taxon>
        <taxon>Boletales</taxon>
        <taxon>Coniophorineae</taxon>
        <taxon>Hygrophoropsidaceae</taxon>
        <taxon>Hygrophoropsis</taxon>
    </lineage>
</organism>
<sequence length="371" mass="43315">MAISSPQRKRPSEIMLHILTLRRKFRKNAHVDVDDNLPPPPPPKDTVHYRSLSGPDTTPTPISTVAVENFGKHDTSHYAVVEVSIQPQYISSSLPQQTPPRVPAKRRVQGLPVPSLSPEEKAQRRRAAARQRELDEQAALREEQERQLLRKAEKEEQERRDRADEAHRKAVLEEQLRQAAIRKAREDEEARYEEENRVANLRARKQADKERRIQYTKDLERWRAEQIQRVESQESEKEESRRRSGEERRARIEKMTGEVFRDDGALCGWVTIQWPESVTWKRRYYKFEPDQGRVSLFRNPLEMTRALDVVGLDARVESINEWYEGFEELEAIPHSFALKFIDGQSWLLYADNAEDKDKLLVLLSEVAGVII</sequence>
<protein>
    <submittedName>
        <fullName evidence="1">Uncharacterized protein</fullName>
    </submittedName>
</protein>
<reference evidence="1" key="1">
    <citation type="journal article" date="2021" name="New Phytol.">
        <title>Evolutionary innovations through gain and loss of genes in the ectomycorrhizal Boletales.</title>
        <authorList>
            <person name="Wu G."/>
            <person name="Miyauchi S."/>
            <person name="Morin E."/>
            <person name="Kuo A."/>
            <person name="Drula E."/>
            <person name="Varga T."/>
            <person name="Kohler A."/>
            <person name="Feng B."/>
            <person name="Cao Y."/>
            <person name="Lipzen A."/>
            <person name="Daum C."/>
            <person name="Hundley H."/>
            <person name="Pangilinan J."/>
            <person name="Johnson J."/>
            <person name="Barry K."/>
            <person name="LaButti K."/>
            <person name="Ng V."/>
            <person name="Ahrendt S."/>
            <person name="Min B."/>
            <person name="Choi I.G."/>
            <person name="Park H."/>
            <person name="Plett J.M."/>
            <person name="Magnuson J."/>
            <person name="Spatafora J.W."/>
            <person name="Nagy L.G."/>
            <person name="Henrissat B."/>
            <person name="Grigoriev I.V."/>
            <person name="Yang Z.L."/>
            <person name="Xu J."/>
            <person name="Martin F.M."/>
        </authorList>
    </citation>
    <scope>NUCLEOTIDE SEQUENCE</scope>
    <source>
        <strain evidence="1">ATCC 28755</strain>
    </source>
</reference>
<dbReference type="EMBL" id="MU267645">
    <property type="protein sequence ID" value="KAH7912699.1"/>
    <property type="molecule type" value="Genomic_DNA"/>
</dbReference>
<gene>
    <name evidence="1" type="ORF">BJ138DRAFT_1112079</name>
</gene>
<name>A0ACB8AH60_9AGAM</name>
<keyword evidence="2" id="KW-1185">Reference proteome</keyword>
<evidence type="ECO:0000313" key="2">
    <source>
        <dbReference type="Proteomes" id="UP000790377"/>
    </source>
</evidence>
<dbReference type="Proteomes" id="UP000790377">
    <property type="component" value="Unassembled WGS sequence"/>
</dbReference>
<accession>A0ACB8AH60</accession>
<proteinExistence type="predicted"/>
<evidence type="ECO:0000313" key="1">
    <source>
        <dbReference type="EMBL" id="KAH7912699.1"/>
    </source>
</evidence>
<comment type="caution">
    <text evidence="1">The sequence shown here is derived from an EMBL/GenBank/DDBJ whole genome shotgun (WGS) entry which is preliminary data.</text>
</comment>